<dbReference type="AlphaFoldDB" id="A0AAD7BVY0"/>
<dbReference type="Proteomes" id="UP001221142">
    <property type="component" value="Unassembled WGS sequence"/>
</dbReference>
<reference evidence="1" key="1">
    <citation type="submission" date="2023-03" db="EMBL/GenBank/DDBJ databases">
        <title>Massive genome expansion in bonnet fungi (Mycena s.s.) driven by repeated elements and novel gene families across ecological guilds.</title>
        <authorList>
            <consortium name="Lawrence Berkeley National Laboratory"/>
            <person name="Harder C.B."/>
            <person name="Miyauchi S."/>
            <person name="Viragh M."/>
            <person name="Kuo A."/>
            <person name="Thoen E."/>
            <person name="Andreopoulos B."/>
            <person name="Lu D."/>
            <person name="Skrede I."/>
            <person name="Drula E."/>
            <person name="Henrissat B."/>
            <person name="Morin E."/>
            <person name="Kohler A."/>
            <person name="Barry K."/>
            <person name="LaButti K."/>
            <person name="Morin E."/>
            <person name="Salamov A."/>
            <person name="Lipzen A."/>
            <person name="Mereny Z."/>
            <person name="Hegedus B."/>
            <person name="Baldrian P."/>
            <person name="Stursova M."/>
            <person name="Weitz H."/>
            <person name="Taylor A."/>
            <person name="Grigoriev I.V."/>
            <person name="Nagy L.G."/>
            <person name="Martin F."/>
            <person name="Kauserud H."/>
        </authorList>
    </citation>
    <scope>NUCLEOTIDE SEQUENCE</scope>
    <source>
        <strain evidence="1">9284</strain>
    </source>
</reference>
<proteinExistence type="predicted"/>
<keyword evidence="2" id="KW-1185">Reference proteome</keyword>
<gene>
    <name evidence="1" type="ORF">FB45DRAFT_493619</name>
</gene>
<accession>A0AAD7BVY0</accession>
<comment type="caution">
    <text evidence="1">The sequence shown here is derived from an EMBL/GenBank/DDBJ whole genome shotgun (WGS) entry which is preliminary data.</text>
</comment>
<evidence type="ECO:0000313" key="1">
    <source>
        <dbReference type="EMBL" id="KAJ7632112.1"/>
    </source>
</evidence>
<organism evidence="1 2">
    <name type="scientific">Roridomyces roridus</name>
    <dbReference type="NCBI Taxonomy" id="1738132"/>
    <lineage>
        <taxon>Eukaryota</taxon>
        <taxon>Fungi</taxon>
        <taxon>Dikarya</taxon>
        <taxon>Basidiomycota</taxon>
        <taxon>Agaricomycotina</taxon>
        <taxon>Agaricomycetes</taxon>
        <taxon>Agaricomycetidae</taxon>
        <taxon>Agaricales</taxon>
        <taxon>Marasmiineae</taxon>
        <taxon>Mycenaceae</taxon>
        <taxon>Roridomyces</taxon>
    </lineage>
</organism>
<protein>
    <submittedName>
        <fullName evidence="1">Uncharacterized protein</fullName>
    </submittedName>
</protein>
<dbReference type="EMBL" id="JARKIF010000008">
    <property type="protein sequence ID" value="KAJ7632112.1"/>
    <property type="molecule type" value="Genomic_DNA"/>
</dbReference>
<name>A0AAD7BVY0_9AGAR</name>
<evidence type="ECO:0000313" key="2">
    <source>
        <dbReference type="Proteomes" id="UP001221142"/>
    </source>
</evidence>
<sequence>MARSVGEAFGASSWALAASKGLPTLEDHSPTPFSRFPVGGKRENDVVNKENRTWCLVKRRQRWTPCAITRSYDAIEPSMGFATAQHHEFYSKATPIGALDRSSKNQYWPAQCASPYQSRDKDVVDVECTSRTTRSAGPKTPSTSFSSIYFDRKARERYNEKFAVVEFKVNPRI</sequence>